<dbReference type="Pfam" id="PF04391">
    <property type="entry name" value="DUF533"/>
    <property type="match status" value="1"/>
</dbReference>
<reference evidence="3" key="2">
    <citation type="submission" date="2019-01" db="EMBL/GenBank/DDBJ databases">
        <title>Genome sequence of Desulfonema ishimotonii strain Tokyo 01.</title>
        <authorList>
            <person name="Fukui M."/>
        </authorList>
    </citation>
    <scope>NUCLEOTIDE SEQUENCE [LARGE SCALE GENOMIC DNA]</scope>
    <source>
        <strain evidence="3">Tokyo 01</strain>
    </source>
</reference>
<dbReference type="RefSeq" id="WP_124327879.1">
    <property type="nucleotide sequence ID" value="NZ_BEXT01000001.1"/>
</dbReference>
<keyword evidence="3" id="KW-1185">Reference proteome</keyword>
<reference evidence="3" key="1">
    <citation type="submission" date="2017-11" db="EMBL/GenBank/DDBJ databases">
        <authorList>
            <person name="Watanabe M."/>
            <person name="Kojima H."/>
        </authorList>
    </citation>
    <scope>NUCLEOTIDE SEQUENCE [LARGE SCALE GENOMIC DNA]</scope>
    <source>
        <strain evidence="3">Tokyo 01</strain>
    </source>
</reference>
<organism evidence="2 3">
    <name type="scientific">Desulfonema ishimotonii</name>
    <dbReference type="NCBI Taxonomy" id="45657"/>
    <lineage>
        <taxon>Bacteria</taxon>
        <taxon>Pseudomonadati</taxon>
        <taxon>Thermodesulfobacteriota</taxon>
        <taxon>Desulfobacteria</taxon>
        <taxon>Desulfobacterales</taxon>
        <taxon>Desulfococcaceae</taxon>
        <taxon>Desulfonema</taxon>
    </lineage>
</organism>
<protein>
    <submittedName>
        <fullName evidence="2">DUF533 domain-containing protein</fullName>
    </submittedName>
</protein>
<dbReference type="EMBL" id="BEXT01000001">
    <property type="protein sequence ID" value="GBC60469.1"/>
    <property type="molecule type" value="Genomic_DNA"/>
</dbReference>
<dbReference type="SUPFAM" id="SSF158682">
    <property type="entry name" value="TerB-like"/>
    <property type="match status" value="1"/>
</dbReference>
<feature type="region of interest" description="Disordered" evidence="1">
    <location>
        <begin position="47"/>
        <end position="80"/>
    </location>
</feature>
<comment type="caution">
    <text evidence="2">The sequence shown here is derived from an EMBL/GenBank/DDBJ whole genome shotgun (WGS) entry which is preliminary data.</text>
</comment>
<dbReference type="InterPro" id="IPR007486">
    <property type="entry name" value="YebE"/>
</dbReference>
<evidence type="ECO:0000313" key="3">
    <source>
        <dbReference type="Proteomes" id="UP000288096"/>
    </source>
</evidence>
<sequence length="201" mass="21399">MINPEKILGSLLGSSLRGSGINLGSKAQIGLGLLGVALGAAEHFMKSSSSPEAAPPPPGHMPSVPPPPPPSVRPSAPPIQSPEENNAAILLIRAMIASANADGVIDTEERTRILEKLEAANLNEEERAFILYELSHPADIGQIIPRVDTPELAEQVYAVSLLAIEIDTEAERDYIRALAEKLNLGQDAMDEVHRKLNITGL</sequence>
<dbReference type="OrthoDB" id="5459344at2"/>
<evidence type="ECO:0000313" key="2">
    <source>
        <dbReference type="EMBL" id="GBC60469.1"/>
    </source>
</evidence>
<accession>A0A401FU21</accession>
<name>A0A401FU21_9BACT</name>
<evidence type="ECO:0000256" key="1">
    <source>
        <dbReference type="SAM" id="MobiDB-lite"/>
    </source>
</evidence>
<dbReference type="AlphaFoldDB" id="A0A401FU21"/>
<dbReference type="Gene3D" id="1.10.3680.10">
    <property type="entry name" value="TerB-like"/>
    <property type="match status" value="1"/>
</dbReference>
<feature type="compositionally biased region" description="Pro residues" evidence="1">
    <location>
        <begin position="53"/>
        <end position="80"/>
    </location>
</feature>
<proteinExistence type="predicted"/>
<dbReference type="InterPro" id="IPR029024">
    <property type="entry name" value="TerB-like"/>
</dbReference>
<dbReference type="CDD" id="cd07178">
    <property type="entry name" value="terB_like_YebE"/>
    <property type="match status" value="1"/>
</dbReference>
<gene>
    <name evidence="2" type="ORF">DENIS_1422</name>
</gene>
<dbReference type="Proteomes" id="UP000288096">
    <property type="component" value="Unassembled WGS sequence"/>
</dbReference>